<dbReference type="SMART" id="SM00257">
    <property type="entry name" value="LysM"/>
    <property type="match status" value="1"/>
</dbReference>
<dbReference type="AlphaFoldDB" id="A0A410MH22"/>
<dbReference type="InterPro" id="IPR018392">
    <property type="entry name" value="LysM"/>
</dbReference>
<feature type="region of interest" description="Disordered" evidence="1">
    <location>
        <begin position="184"/>
        <end position="204"/>
    </location>
</feature>
<reference evidence="3 4" key="1">
    <citation type="submission" date="2018-01" db="EMBL/GenBank/DDBJ databases">
        <title>The whole genome sequencing and assembly of Halobacillus litoralis ERB031 strain.</title>
        <authorList>
            <person name="Lee S.-J."/>
            <person name="Park M.-K."/>
            <person name="Kim J.-Y."/>
            <person name="Lee Y.-J."/>
            <person name="Yi H."/>
            <person name="Bahn Y.-S."/>
            <person name="Kim J.F."/>
            <person name="Lee D.-W."/>
        </authorList>
    </citation>
    <scope>NUCLEOTIDE SEQUENCE [LARGE SCALE GENOMIC DNA]</scope>
    <source>
        <strain evidence="3 4">ERB 031</strain>
    </source>
</reference>
<dbReference type="InterPro" id="IPR014256">
    <property type="entry name" value="Spore_VI_D"/>
</dbReference>
<dbReference type="NCBIfam" id="TIGR02907">
    <property type="entry name" value="spore_VI_D"/>
    <property type="match status" value="1"/>
</dbReference>
<evidence type="ECO:0000313" key="3">
    <source>
        <dbReference type="EMBL" id="QAS54032.1"/>
    </source>
</evidence>
<dbReference type="Pfam" id="PF20918">
    <property type="entry name" value="SPOCS_spoVID-N"/>
    <property type="match status" value="1"/>
</dbReference>
<gene>
    <name evidence="3" type="primary">spoVID</name>
    <name evidence="3" type="ORF">HLI_18360</name>
</gene>
<dbReference type="KEGG" id="hli:HLI_18360"/>
<feature type="domain" description="LysM" evidence="2">
    <location>
        <begin position="291"/>
        <end position="335"/>
    </location>
</feature>
<protein>
    <submittedName>
        <fullName evidence="3">Stage VI sporulation protein D</fullName>
    </submittedName>
</protein>
<dbReference type="PROSITE" id="PS51782">
    <property type="entry name" value="LYSM"/>
    <property type="match status" value="1"/>
</dbReference>
<evidence type="ECO:0000259" key="2">
    <source>
        <dbReference type="PROSITE" id="PS51782"/>
    </source>
</evidence>
<dbReference type="EMBL" id="CP026118">
    <property type="protein sequence ID" value="QAS54032.1"/>
    <property type="molecule type" value="Genomic_DNA"/>
</dbReference>
<name>A0A410MH22_9BACI</name>
<sequence length="335" mass="37813">MQNKQNVFSFYLDESIWFKEGQGVRELIGISLEPEITIEELGDEVRLKGTVELAGEYIPTGEASNQEDGSYAQSVRVMDHVEPSEEGVHLFTHAFPVEITVPLERVSNLEDVLIDIESFDYELPANRQLRLHAHLNINGVEEKQTPAANPHDFDESAGVGPVNMDVPAQEDRPVFPEREAPVFRINDENDAANPDDQGDDEGGRWLYKKTQSFPEFFGHAPDMHQQSPPPEENSYENTENWGEVNVEDMNPSSSESVSSRESAEAPGGMDGIKQIFKHLFPNREETYTQMKMYIAQEEETMSSIAEKYDVSVKQLERVNDYAEDVSPGQIVYIPS</sequence>
<organism evidence="3 4">
    <name type="scientific">Halobacillus litoralis</name>
    <dbReference type="NCBI Taxonomy" id="45668"/>
    <lineage>
        <taxon>Bacteria</taxon>
        <taxon>Bacillati</taxon>
        <taxon>Bacillota</taxon>
        <taxon>Bacilli</taxon>
        <taxon>Bacillales</taxon>
        <taxon>Bacillaceae</taxon>
        <taxon>Halobacillus</taxon>
    </lineage>
</organism>
<accession>A0A410MH22</accession>
<evidence type="ECO:0000256" key="1">
    <source>
        <dbReference type="SAM" id="MobiDB-lite"/>
    </source>
</evidence>
<evidence type="ECO:0000313" key="4">
    <source>
        <dbReference type="Proteomes" id="UP000287756"/>
    </source>
</evidence>
<proteinExistence type="predicted"/>
<dbReference type="SUPFAM" id="SSF54106">
    <property type="entry name" value="LysM domain"/>
    <property type="match status" value="1"/>
</dbReference>
<dbReference type="Pfam" id="PF01476">
    <property type="entry name" value="LysM"/>
    <property type="match status" value="1"/>
</dbReference>
<dbReference type="InterPro" id="IPR048862">
    <property type="entry name" value="SPOCS_spoVID_N"/>
</dbReference>
<dbReference type="Gene3D" id="3.10.350.10">
    <property type="entry name" value="LysM domain"/>
    <property type="match status" value="1"/>
</dbReference>
<dbReference type="InterPro" id="IPR036779">
    <property type="entry name" value="LysM_dom_sf"/>
</dbReference>
<dbReference type="OrthoDB" id="2966368at2"/>
<feature type="region of interest" description="Disordered" evidence="1">
    <location>
        <begin position="216"/>
        <end position="268"/>
    </location>
</feature>
<dbReference type="RefSeq" id="WP_128526303.1">
    <property type="nucleotide sequence ID" value="NZ_CANLVY010000006.1"/>
</dbReference>
<dbReference type="Proteomes" id="UP000287756">
    <property type="component" value="Chromosome"/>
</dbReference>